<dbReference type="AlphaFoldDB" id="A0A919C2W6"/>
<keyword evidence="4" id="KW-1185">Reference proteome</keyword>
<organism evidence="3 4">
    <name type="scientific">Streptomyces capoamus</name>
    <dbReference type="NCBI Taxonomy" id="68183"/>
    <lineage>
        <taxon>Bacteria</taxon>
        <taxon>Bacillati</taxon>
        <taxon>Actinomycetota</taxon>
        <taxon>Actinomycetes</taxon>
        <taxon>Kitasatosporales</taxon>
        <taxon>Streptomycetaceae</taxon>
        <taxon>Streptomyces</taxon>
    </lineage>
</organism>
<accession>A0A919C2W6</accession>
<evidence type="ECO:0000256" key="2">
    <source>
        <dbReference type="SAM" id="Phobius"/>
    </source>
</evidence>
<name>A0A919C2W6_9ACTN</name>
<dbReference type="Proteomes" id="UP000619355">
    <property type="component" value="Unassembled WGS sequence"/>
</dbReference>
<feature type="transmembrane region" description="Helical" evidence="2">
    <location>
        <begin position="37"/>
        <end position="57"/>
    </location>
</feature>
<comment type="caution">
    <text evidence="3">The sequence shown here is derived from an EMBL/GenBank/DDBJ whole genome shotgun (WGS) entry which is preliminary data.</text>
</comment>
<feature type="region of interest" description="Disordered" evidence="1">
    <location>
        <begin position="67"/>
        <end position="104"/>
    </location>
</feature>
<keyword evidence="2" id="KW-0812">Transmembrane</keyword>
<gene>
    <name evidence="3" type="ORF">GCM10018980_15120</name>
</gene>
<sequence length="104" mass="11215">MKGGDFVDERIRRYCIRFSLVGLLTGAVLGFASGGFFGALVGAGIGFALAVGSVLYWGEHGGARRRPPVIEVRPGRSDARQPGRAHHVPSQRAGRTTGWPYLEY</sequence>
<keyword evidence="2" id="KW-1133">Transmembrane helix</keyword>
<protein>
    <submittedName>
        <fullName evidence="3">Uncharacterized protein</fullName>
    </submittedName>
</protein>
<keyword evidence="2" id="KW-0472">Membrane</keyword>
<reference evidence="4" key="1">
    <citation type="journal article" date="2019" name="Int. J. Syst. Evol. Microbiol.">
        <title>The Global Catalogue of Microorganisms (GCM) 10K type strain sequencing project: providing services to taxonomists for standard genome sequencing and annotation.</title>
        <authorList>
            <consortium name="The Broad Institute Genomics Platform"/>
            <consortium name="The Broad Institute Genome Sequencing Center for Infectious Disease"/>
            <person name="Wu L."/>
            <person name="Ma J."/>
        </authorList>
    </citation>
    <scope>NUCLEOTIDE SEQUENCE [LARGE SCALE GENOMIC DNA]</scope>
    <source>
        <strain evidence="4">JCM 4253</strain>
    </source>
</reference>
<evidence type="ECO:0000313" key="4">
    <source>
        <dbReference type="Proteomes" id="UP000619355"/>
    </source>
</evidence>
<evidence type="ECO:0000313" key="3">
    <source>
        <dbReference type="EMBL" id="GHG40666.1"/>
    </source>
</evidence>
<dbReference type="EMBL" id="BNBF01000003">
    <property type="protein sequence ID" value="GHG40666.1"/>
    <property type="molecule type" value="Genomic_DNA"/>
</dbReference>
<feature type="transmembrane region" description="Helical" evidence="2">
    <location>
        <begin position="14"/>
        <end position="31"/>
    </location>
</feature>
<evidence type="ECO:0000256" key="1">
    <source>
        <dbReference type="SAM" id="MobiDB-lite"/>
    </source>
</evidence>
<proteinExistence type="predicted"/>